<dbReference type="OrthoDB" id="265717at2759"/>
<evidence type="ECO:0000313" key="1">
    <source>
        <dbReference type="EMBL" id="CAF2998061.1"/>
    </source>
</evidence>
<dbReference type="AlphaFoldDB" id="A0A7R8HC12"/>
<dbReference type="Gene3D" id="1.10.220.160">
    <property type="match status" value="1"/>
</dbReference>
<evidence type="ECO:0000313" key="2">
    <source>
        <dbReference type="Proteomes" id="UP000675881"/>
    </source>
</evidence>
<dbReference type="InterPro" id="IPR001214">
    <property type="entry name" value="SET_dom"/>
</dbReference>
<dbReference type="Pfam" id="PF01753">
    <property type="entry name" value="zf-MYND"/>
    <property type="match status" value="1"/>
</dbReference>
<keyword evidence="1" id="KW-0489">Methyltransferase</keyword>
<gene>
    <name evidence="1" type="ORF">LSAA_13300</name>
</gene>
<dbReference type="CDD" id="cd20071">
    <property type="entry name" value="SET_SMYD"/>
    <property type="match status" value="1"/>
</dbReference>
<accession>A0A7R8HC12</accession>
<dbReference type="PROSITE" id="PS50280">
    <property type="entry name" value="SET"/>
    <property type="match status" value="1"/>
</dbReference>
<dbReference type="PANTHER" id="PTHR46455:SF5">
    <property type="entry name" value="SET AND MYND DOMAIN CONTAINING, ARTHROPOD-SPECIFIC, MEMBER 4, ISOFORM A"/>
    <property type="match status" value="1"/>
</dbReference>
<protein>
    <submittedName>
        <fullName evidence="1">SMYD</fullName>
        <ecNumber evidence="1">2.1.1.354</ecNumber>
        <ecNumber evidence="1">2.1.1.357</ecNumber>
    </submittedName>
</protein>
<dbReference type="SUPFAM" id="SSF144232">
    <property type="entry name" value="HIT/MYND zinc finger-like"/>
    <property type="match status" value="1"/>
</dbReference>
<sequence>MGVCVVCQADAESQCSSCYSVTYCNREHQKQDWSSHKKICKKPYNVQEVPKMGRCMVAAKDIQMGDIILKEKCIVHGPSLEESTTPLCLGCYRPLSESSFVTCKLCKAPLCSSKCESSPIHTPECEELRNDSLGYYSFWNKTTLMRSPSPKLNYINQSIVLVLRAFGFKKRGDIKTWKEIMSLESHDEDREGSEREAFLDKNVIKILNQYSNLGSHVTPKNIQMLGGIFDTNMFELNVQGGSVSISGLFPKAAMMAHSCFKNTKVTFSEDHVMTIYARVPISKGDLIYHSYAKTFHTTTQRRIELYYGKYFSCECKRCLDPTEMGSYISALKCQNCKEGLILSESPLDLNSAWSCRHCSFVLNGVPLLERNVRMEMESIPKTDFRGLELFIEKYSDTFGSSHSFILKAKQLLSVAYGRYAGFKENNTMDAETLGKKVEYCRLVLKTERIIESGISTRIGMACYELAMALKLLSEVSQKSIPKHEIKNLLEEAVQSLSYEPLSSHYRKLGIQAEMELIELRSNLLSKTR</sequence>
<proteinExistence type="predicted"/>
<dbReference type="Gene3D" id="2.170.270.10">
    <property type="entry name" value="SET domain"/>
    <property type="match status" value="1"/>
</dbReference>
<dbReference type="EC" id="2.1.1.354" evidence="1"/>
<dbReference type="PANTHER" id="PTHR46455">
    <property type="entry name" value="SET AND MYND DOMAIN CONTAINING, ARTHROPOD-SPECIFIC, MEMBER 4, ISOFORM A"/>
    <property type="match status" value="1"/>
</dbReference>
<dbReference type="EMBL" id="HG994586">
    <property type="protein sequence ID" value="CAF2998061.1"/>
    <property type="molecule type" value="Genomic_DNA"/>
</dbReference>
<dbReference type="GO" id="GO:0140999">
    <property type="term" value="F:histone H3K4 trimethyltransferase activity"/>
    <property type="evidence" value="ECO:0007669"/>
    <property type="project" value="UniProtKB-EC"/>
</dbReference>
<dbReference type="PROSITE" id="PS50865">
    <property type="entry name" value="ZF_MYND_2"/>
    <property type="match status" value="1"/>
</dbReference>
<dbReference type="SUPFAM" id="SSF82199">
    <property type="entry name" value="SET domain"/>
    <property type="match status" value="1"/>
</dbReference>
<dbReference type="Gene3D" id="6.10.140.2220">
    <property type="match status" value="2"/>
</dbReference>
<name>A0A7R8HC12_LEPSM</name>
<dbReference type="GO" id="GO:0032259">
    <property type="term" value="P:methylation"/>
    <property type="evidence" value="ECO:0007669"/>
    <property type="project" value="UniProtKB-KW"/>
</dbReference>
<keyword evidence="1" id="KW-0808">Transferase</keyword>
<dbReference type="Pfam" id="PF00856">
    <property type="entry name" value="SET"/>
    <property type="match status" value="1"/>
</dbReference>
<keyword evidence="2" id="KW-1185">Reference proteome</keyword>
<reference evidence="1" key="1">
    <citation type="submission" date="2021-02" db="EMBL/GenBank/DDBJ databases">
        <authorList>
            <person name="Bekaert M."/>
        </authorList>
    </citation>
    <scope>NUCLEOTIDE SEQUENCE</scope>
    <source>
        <strain evidence="1">IoA-00</strain>
    </source>
</reference>
<dbReference type="GO" id="GO:0140954">
    <property type="term" value="F:histone H3K36 dimethyltransferase activity"/>
    <property type="evidence" value="ECO:0007669"/>
    <property type="project" value="UniProtKB-EC"/>
</dbReference>
<dbReference type="InterPro" id="IPR046341">
    <property type="entry name" value="SET_dom_sf"/>
</dbReference>
<dbReference type="PROSITE" id="PS01360">
    <property type="entry name" value="ZF_MYND_1"/>
    <property type="match status" value="1"/>
</dbReference>
<dbReference type="InterPro" id="IPR002893">
    <property type="entry name" value="Znf_MYND"/>
</dbReference>
<organism evidence="1 2">
    <name type="scientific">Lepeophtheirus salmonis</name>
    <name type="common">Salmon louse</name>
    <name type="synonym">Caligus salmonis</name>
    <dbReference type="NCBI Taxonomy" id="72036"/>
    <lineage>
        <taxon>Eukaryota</taxon>
        <taxon>Metazoa</taxon>
        <taxon>Ecdysozoa</taxon>
        <taxon>Arthropoda</taxon>
        <taxon>Crustacea</taxon>
        <taxon>Multicrustacea</taxon>
        <taxon>Hexanauplia</taxon>
        <taxon>Copepoda</taxon>
        <taxon>Siphonostomatoida</taxon>
        <taxon>Caligidae</taxon>
        <taxon>Lepeophtheirus</taxon>
    </lineage>
</organism>
<dbReference type="Proteomes" id="UP000675881">
    <property type="component" value="Chromosome 7"/>
</dbReference>
<dbReference type="InterPro" id="IPR053010">
    <property type="entry name" value="SET_SmydA-8"/>
</dbReference>
<dbReference type="EC" id="2.1.1.357" evidence="1"/>